<dbReference type="EMBL" id="UINC01197223">
    <property type="protein sequence ID" value="SVE14597.1"/>
    <property type="molecule type" value="Genomic_DNA"/>
</dbReference>
<evidence type="ECO:0000313" key="1">
    <source>
        <dbReference type="EMBL" id="SVE14597.1"/>
    </source>
</evidence>
<gene>
    <name evidence="1" type="ORF">METZ01_LOCUS467451</name>
</gene>
<dbReference type="AlphaFoldDB" id="A0A383B3C7"/>
<proteinExistence type="predicted"/>
<organism evidence="1">
    <name type="scientific">marine metagenome</name>
    <dbReference type="NCBI Taxonomy" id="408172"/>
    <lineage>
        <taxon>unclassified sequences</taxon>
        <taxon>metagenomes</taxon>
        <taxon>ecological metagenomes</taxon>
    </lineage>
</organism>
<feature type="non-terminal residue" evidence="1">
    <location>
        <position position="1"/>
    </location>
</feature>
<reference evidence="1" key="1">
    <citation type="submission" date="2018-05" db="EMBL/GenBank/DDBJ databases">
        <authorList>
            <person name="Lanie J.A."/>
            <person name="Ng W.-L."/>
            <person name="Kazmierczak K.M."/>
            <person name="Andrzejewski T.M."/>
            <person name="Davidsen T.M."/>
            <person name="Wayne K.J."/>
            <person name="Tettelin H."/>
            <person name="Glass J.I."/>
            <person name="Rusch D."/>
            <person name="Podicherti R."/>
            <person name="Tsui H.-C.T."/>
            <person name="Winkler M.E."/>
        </authorList>
    </citation>
    <scope>NUCLEOTIDE SEQUENCE</scope>
</reference>
<name>A0A383B3C7_9ZZZZ</name>
<sequence>VTQTISVFNFFGLLHYPRYQGHHFSMYLEYLENFKQVREVVLSADLIAEELKVFSKDFTK</sequence>
<accession>A0A383B3C7</accession>
<protein>
    <submittedName>
        <fullName evidence="1">Uncharacterized protein</fullName>
    </submittedName>
</protein>